<dbReference type="CDD" id="cd17324">
    <property type="entry name" value="MFS_NepI_like"/>
    <property type="match status" value="1"/>
</dbReference>
<dbReference type="SUPFAM" id="SSF103473">
    <property type="entry name" value="MFS general substrate transporter"/>
    <property type="match status" value="1"/>
</dbReference>
<reference evidence="11 12" key="1">
    <citation type="submission" date="2024-05" db="EMBL/GenBank/DDBJ databases">
        <title>Sinomonas sp. nov., isolated from a waste landfill.</title>
        <authorList>
            <person name="Zhao Y."/>
        </authorList>
    </citation>
    <scope>NUCLEOTIDE SEQUENCE [LARGE SCALE GENOMIC DNA]</scope>
    <source>
        <strain evidence="11 12">CCTCC AB2014300</strain>
    </source>
</reference>
<organism evidence="11 12">
    <name type="scientific">Sinomonas halotolerans</name>
    <dbReference type="NCBI Taxonomy" id="1644133"/>
    <lineage>
        <taxon>Bacteria</taxon>
        <taxon>Bacillati</taxon>
        <taxon>Actinomycetota</taxon>
        <taxon>Actinomycetes</taxon>
        <taxon>Micrococcales</taxon>
        <taxon>Micrococcaceae</taxon>
        <taxon>Sinomonas</taxon>
    </lineage>
</organism>
<feature type="transmembrane region" description="Helical" evidence="9">
    <location>
        <begin position="211"/>
        <end position="234"/>
    </location>
</feature>
<proteinExistence type="inferred from homology"/>
<comment type="similarity">
    <text evidence="2">Belongs to the major facilitator superfamily.</text>
</comment>
<feature type="region of interest" description="Disordered" evidence="8">
    <location>
        <begin position="1"/>
        <end position="51"/>
    </location>
</feature>
<feature type="transmembrane region" description="Helical" evidence="9">
    <location>
        <begin position="336"/>
        <end position="354"/>
    </location>
</feature>
<dbReference type="RefSeq" id="WP_345885729.1">
    <property type="nucleotide sequence ID" value="NZ_JBDFRB010000012.1"/>
</dbReference>
<evidence type="ECO:0000256" key="1">
    <source>
        <dbReference type="ARBA" id="ARBA00004651"/>
    </source>
</evidence>
<evidence type="ECO:0000313" key="11">
    <source>
        <dbReference type="EMBL" id="MEN2745377.1"/>
    </source>
</evidence>
<feature type="transmembrane region" description="Helical" evidence="9">
    <location>
        <begin position="61"/>
        <end position="77"/>
    </location>
</feature>
<evidence type="ECO:0000256" key="6">
    <source>
        <dbReference type="ARBA" id="ARBA00022989"/>
    </source>
</evidence>
<evidence type="ECO:0000256" key="7">
    <source>
        <dbReference type="ARBA" id="ARBA00023136"/>
    </source>
</evidence>
<dbReference type="InterPro" id="IPR020846">
    <property type="entry name" value="MFS_dom"/>
</dbReference>
<evidence type="ECO:0000256" key="3">
    <source>
        <dbReference type="ARBA" id="ARBA00022448"/>
    </source>
</evidence>
<feature type="transmembrane region" description="Helical" evidence="9">
    <location>
        <begin position="126"/>
        <end position="146"/>
    </location>
</feature>
<evidence type="ECO:0000256" key="5">
    <source>
        <dbReference type="ARBA" id="ARBA00022692"/>
    </source>
</evidence>
<keyword evidence="6 9" id="KW-1133">Transmembrane helix</keyword>
<feature type="transmembrane region" description="Helical" evidence="9">
    <location>
        <begin position="396"/>
        <end position="417"/>
    </location>
</feature>
<feature type="transmembrane region" description="Helical" evidence="9">
    <location>
        <begin position="360"/>
        <end position="384"/>
    </location>
</feature>
<feature type="transmembrane region" description="Helical" evidence="9">
    <location>
        <begin position="97"/>
        <end position="119"/>
    </location>
</feature>
<feature type="transmembrane region" description="Helical" evidence="9">
    <location>
        <begin position="152"/>
        <end position="173"/>
    </location>
</feature>
<gene>
    <name evidence="11" type="ORF">ABCQ75_12645</name>
</gene>
<feature type="transmembrane region" description="Helical" evidence="9">
    <location>
        <begin position="423"/>
        <end position="442"/>
    </location>
</feature>
<dbReference type="Pfam" id="PF07690">
    <property type="entry name" value="MFS_1"/>
    <property type="match status" value="1"/>
</dbReference>
<dbReference type="PROSITE" id="PS50850">
    <property type="entry name" value="MFS"/>
    <property type="match status" value="1"/>
</dbReference>
<evidence type="ECO:0000256" key="2">
    <source>
        <dbReference type="ARBA" id="ARBA00008335"/>
    </source>
</evidence>
<dbReference type="InterPro" id="IPR011701">
    <property type="entry name" value="MFS"/>
</dbReference>
<feature type="transmembrane region" description="Helical" evidence="9">
    <location>
        <begin position="304"/>
        <end position="324"/>
    </location>
</feature>
<feature type="transmembrane region" description="Helical" evidence="9">
    <location>
        <begin position="180"/>
        <end position="199"/>
    </location>
</feature>
<dbReference type="PANTHER" id="PTHR43271:SF1">
    <property type="entry name" value="INNER MEMBRANE TRANSPORT PROTEIN YNFM"/>
    <property type="match status" value="1"/>
</dbReference>
<feature type="compositionally biased region" description="Gly residues" evidence="8">
    <location>
        <begin position="11"/>
        <end position="25"/>
    </location>
</feature>
<dbReference type="InterPro" id="IPR036259">
    <property type="entry name" value="MFS_trans_sf"/>
</dbReference>
<keyword evidence="4" id="KW-1003">Cell membrane</keyword>
<evidence type="ECO:0000313" key="12">
    <source>
        <dbReference type="Proteomes" id="UP001422074"/>
    </source>
</evidence>
<evidence type="ECO:0000256" key="8">
    <source>
        <dbReference type="SAM" id="MobiDB-lite"/>
    </source>
</evidence>
<keyword evidence="7 9" id="KW-0472">Membrane</keyword>
<feature type="domain" description="Major facilitator superfamily (MFS) profile" evidence="10">
    <location>
        <begin position="61"/>
        <end position="447"/>
    </location>
</feature>
<name>A0ABU9X1P4_9MICC</name>
<keyword evidence="12" id="KW-1185">Reference proteome</keyword>
<dbReference type="EMBL" id="JBDFRB010000012">
    <property type="protein sequence ID" value="MEN2745377.1"/>
    <property type="molecule type" value="Genomic_DNA"/>
</dbReference>
<evidence type="ECO:0000256" key="4">
    <source>
        <dbReference type="ARBA" id="ARBA00022475"/>
    </source>
</evidence>
<dbReference type="Proteomes" id="UP001422074">
    <property type="component" value="Unassembled WGS sequence"/>
</dbReference>
<evidence type="ECO:0000259" key="10">
    <source>
        <dbReference type="PROSITE" id="PS50850"/>
    </source>
</evidence>
<protein>
    <submittedName>
        <fullName evidence="11">MFS transporter</fullName>
    </submittedName>
</protein>
<comment type="subcellular location">
    <subcellularLocation>
        <location evidence="1">Cell membrane</location>
        <topology evidence="1">Multi-pass membrane protein</topology>
    </subcellularLocation>
</comment>
<keyword evidence="3" id="KW-0813">Transport</keyword>
<accession>A0ABU9X1P4</accession>
<comment type="caution">
    <text evidence="11">The sequence shown here is derived from an EMBL/GenBank/DDBJ whole genome shotgun (WGS) entry which is preliminary data.</text>
</comment>
<keyword evidence="5 9" id="KW-0812">Transmembrane</keyword>
<sequence length="447" mass="44327">MSWRASPGDPGSQGGDPGSQGGDPGSQGSDPGTRGGDPGSQGSDPGAWAGHARGSRGYRRLIAALACAGVATFAQLYSPQALLPRLSGELAVSPADAALTVSLATLGLALAVLPWSFVADRAGRLAAMRTGIIAATLLGLAGPLAPTFESLLVLRLLEGVALGAVPAIAIAYLSEEVARAHAAVAAGTYIAGTTVGGLAGRLVAGPVADALGWRAGVIAVSLLGAAAAVGFILLAPASRGFSPVARSGRGVGAAARDVVVHLADQLRSGRLLMLYAQAFVLMGAFVAVYNYLGFRLEGSPFHLPASVTSLVFLAYLSGTASSGFAARLSLRLGRRAVAVASTAAMAAGAVVLAADQLPAVLAGLVLFTAGFFGAHGIASGWTGALAPGGRAQAASLYNLGYYGGSSVLGWAGGLAFHAWGWQALALGIAATALTTAAASSAVHRAER</sequence>
<dbReference type="PANTHER" id="PTHR43271">
    <property type="entry name" value="BLL2771 PROTEIN"/>
    <property type="match status" value="1"/>
</dbReference>
<dbReference type="Gene3D" id="1.20.1250.20">
    <property type="entry name" value="MFS general substrate transporter like domains"/>
    <property type="match status" value="1"/>
</dbReference>
<feature type="compositionally biased region" description="Low complexity" evidence="8">
    <location>
        <begin position="1"/>
        <end position="10"/>
    </location>
</feature>
<feature type="transmembrane region" description="Helical" evidence="9">
    <location>
        <begin position="272"/>
        <end position="292"/>
    </location>
</feature>
<evidence type="ECO:0000256" key="9">
    <source>
        <dbReference type="SAM" id="Phobius"/>
    </source>
</evidence>